<dbReference type="InterPro" id="IPR011006">
    <property type="entry name" value="CheY-like_superfamily"/>
</dbReference>
<dbReference type="Proteomes" id="UP000198916">
    <property type="component" value="Unassembled WGS sequence"/>
</dbReference>
<dbReference type="InterPro" id="IPR039420">
    <property type="entry name" value="WalR-like"/>
</dbReference>
<evidence type="ECO:0000313" key="5">
    <source>
        <dbReference type="EMBL" id="SEL93444.1"/>
    </source>
</evidence>
<dbReference type="Gene3D" id="2.40.50.1020">
    <property type="entry name" value="LytTr DNA-binding domain"/>
    <property type="match status" value="1"/>
</dbReference>
<dbReference type="SMART" id="SM00850">
    <property type="entry name" value="LytTR"/>
    <property type="match status" value="1"/>
</dbReference>
<dbReference type="GO" id="GO:0000976">
    <property type="term" value="F:transcription cis-regulatory region binding"/>
    <property type="evidence" value="ECO:0007669"/>
    <property type="project" value="TreeGrafter"/>
</dbReference>
<evidence type="ECO:0000256" key="2">
    <source>
        <dbReference type="PROSITE-ProRule" id="PRU00169"/>
    </source>
</evidence>
<sequence>MKPLFTYVIIDDNFNDATALQTQLAKFDELHLAGIFPDAQAGRAFLDKHDVDFLFLDIDMPRLNGMELLHLLPKPPVTIICTAYSEFMAQGFEQEVVDYLMKPIPFDRLVKAVQLAKRRLGRVSEEDPEVYQDYLNVKVGNGIRKFIDVADINYVRAVDHYCNVSLVDPKTGGEITVLAKQSFGSVAEHLPKKQFFQTNKSYIVALDRISEIRSSGHLMLSLPKGKLISITQANRAKLLKLSGGS</sequence>
<proteinExistence type="predicted"/>
<dbReference type="OrthoDB" id="9787344at2"/>
<evidence type="ECO:0000259" key="3">
    <source>
        <dbReference type="PROSITE" id="PS50110"/>
    </source>
</evidence>
<dbReference type="SUPFAM" id="SSF52172">
    <property type="entry name" value="CheY-like"/>
    <property type="match status" value="1"/>
</dbReference>
<name>A0A1H7U9M5_9SPHI</name>
<gene>
    <name evidence="5" type="ORF">SAMN05421740_11439</name>
</gene>
<dbReference type="AlphaFoldDB" id="A0A1H7U9M5"/>
<dbReference type="PROSITE" id="PS50930">
    <property type="entry name" value="HTH_LYTTR"/>
    <property type="match status" value="1"/>
</dbReference>
<dbReference type="SMART" id="SM00448">
    <property type="entry name" value="REC"/>
    <property type="match status" value="1"/>
</dbReference>
<dbReference type="Gene3D" id="3.40.50.2300">
    <property type="match status" value="1"/>
</dbReference>
<dbReference type="STRING" id="332977.SAMN05421740_11439"/>
<dbReference type="Pfam" id="PF04397">
    <property type="entry name" value="LytTR"/>
    <property type="match status" value="1"/>
</dbReference>
<dbReference type="PANTHER" id="PTHR48111:SF17">
    <property type="entry name" value="TRANSCRIPTIONAL REGULATORY PROTEIN YPDB"/>
    <property type="match status" value="1"/>
</dbReference>
<dbReference type="InterPro" id="IPR001789">
    <property type="entry name" value="Sig_transdc_resp-reg_receiver"/>
</dbReference>
<feature type="domain" description="Response regulatory" evidence="3">
    <location>
        <begin position="6"/>
        <end position="117"/>
    </location>
</feature>
<dbReference type="GO" id="GO:0005829">
    <property type="term" value="C:cytosol"/>
    <property type="evidence" value="ECO:0007669"/>
    <property type="project" value="TreeGrafter"/>
</dbReference>
<dbReference type="RefSeq" id="WP_090609198.1">
    <property type="nucleotide sequence ID" value="NZ_FNZR01000014.1"/>
</dbReference>
<keyword evidence="2" id="KW-0597">Phosphoprotein</keyword>
<dbReference type="EMBL" id="FNZR01000014">
    <property type="protein sequence ID" value="SEL93444.1"/>
    <property type="molecule type" value="Genomic_DNA"/>
</dbReference>
<dbReference type="GO" id="GO:0000156">
    <property type="term" value="F:phosphorelay response regulator activity"/>
    <property type="evidence" value="ECO:0007669"/>
    <property type="project" value="TreeGrafter"/>
</dbReference>
<organism evidence="5 6">
    <name type="scientific">Parapedobacter koreensis</name>
    <dbReference type="NCBI Taxonomy" id="332977"/>
    <lineage>
        <taxon>Bacteria</taxon>
        <taxon>Pseudomonadati</taxon>
        <taxon>Bacteroidota</taxon>
        <taxon>Sphingobacteriia</taxon>
        <taxon>Sphingobacteriales</taxon>
        <taxon>Sphingobacteriaceae</taxon>
        <taxon>Parapedobacter</taxon>
    </lineage>
</organism>
<keyword evidence="1" id="KW-0238">DNA-binding</keyword>
<evidence type="ECO:0000259" key="4">
    <source>
        <dbReference type="PROSITE" id="PS50930"/>
    </source>
</evidence>
<dbReference type="Pfam" id="PF00072">
    <property type="entry name" value="Response_reg"/>
    <property type="match status" value="1"/>
</dbReference>
<protein>
    <submittedName>
        <fullName evidence="5">Two component transcriptional regulator, LytTR family</fullName>
    </submittedName>
</protein>
<dbReference type="InterPro" id="IPR007492">
    <property type="entry name" value="LytTR_DNA-bd_dom"/>
</dbReference>
<dbReference type="PROSITE" id="PS50110">
    <property type="entry name" value="RESPONSE_REGULATORY"/>
    <property type="match status" value="1"/>
</dbReference>
<dbReference type="PANTHER" id="PTHR48111">
    <property type="entry name" value="REGULATOR OF RPOS"/>
    <property type="match status" value="1"/>
</dbReference>
<dbReference type="GO" id="GO:0006355">
    <property type="term" value="P:regulation of DNA-templated transcription"/>
    <property type="evidence" value="ECO:0007669"/>
    <property type="project" value="TreeGrafter"/>
</dbReference>
<feature type="modified residue" description="4-aspartylphosphate" evidence="2">
    <location>
        <position position="57"/>
    </location>
</feature>
<accession>A0A1H7U9M5</accession>
<feature type="domain" description="HTH LytTR-type" evidence="4">
    <location>
        <begin position="135"/>
        <end position="244"/>
    </location>
</feature>
<evidence type="ECO:0000256" key="1">
    <source>
        <dbReference type="ARBA" id="ARBA00023125"/>
    </source>
</evidence>
<reference evidence="6" key="1">
    <citation type="submission" date="2016-10" db="EMBL/GenBank/DDBJ databases">
        <authorList>
            <person name="Varghese N."/>
            <person name="Submissions S."/>
        </authorList>
    </citation>
    <scope>NUCLEOTIDE SEQUENCE [LARGE SCALE GENOMIC DNA]</scope>
    <source>
        <strain evidence="6">Jip14</strain>
    </source>
</reference>
<keyword evidence="6" id="KW-1185">Reference proteome</keyword>
<evidence type="ECO:0000313" key="6">
    <source>
        <dbReference type="Proteomes" id="UP000198916"/>
    </source>
</evidence>
<dbReference type="GO" id="GO:0032993">
    <property type="term" value="C:protein-DNA complex"/>
    <property type="evidence" value="ECO:0007669"/>
    <property type="project" value="TreeGrafter"/>
</dbReference>